<comment type="caution">
    <text evidence="1">The sequence shown here is derived from an EMBL/GenBank/DDBJ whole genome shotgun (WGS) entry which is preliminary data.</text>
</comment>
<dbReference type="RefSeq" id="XP_066711321.1">
    <property type="nucleotide sequence ID" value="XM_066862211.1"/>
</dbReference>
<dbReference type="Gene3D" id="3.40.50.1820">
    <property type="entry name" value="alpha/beta hydrolase"/>
    <property type="match status" value="1"/>
</dbReference>
<sequence>MAPSKEHITPSTASLTGRKFLMRRHPWERIGMTYKKRLFGSASFTFPPPAYLILNVSSSYSSPTGNHDDGMLFVYPNYRVNAFGFLSGRQVADSLRCLKQVDVQTLREASLQVTASHKYTTSYYSWVPVIDGTFLPEPLSEAVTKVNNDSRCRQSNLQFAFAIVEGTGDPPFNASVASFREWVAGYLPTFSSADRQRLEELYPERGSTGSSPGGYNDTYTRAGLVYRDSGLACPAYWITGTAPKGGWLGEYTIAPAKHASDVYWWNSVNSAQHTDRMHYEGYAGAMSSFFMTGDPNAMKLTPEDIPGVPPLKSGLEFVVDGLGFSTAGLTEFRKRCDFWLAMASHVPI</sequence>
<gene>
    <name evidence="1" type="ORF">PG994_010802</name>
</gene>
<proteinExistence type="predicted"/>
<dbReference type="SUPFAM" id="SSF53474">
    <property type="entry name" value="alpha/beta-Hydrolases"/>
    <property type="match status" value="1"/>
</dbReference>
<dbReference type="Proteomes" id="UP001480595">
    <property type="component" value="Unassembled WGS sequence"/>
</dbReference>
<organism evidence="1 2">
    <name type="scientific">Apiospora phragmitis</name>
    <dbReference type="NCBI Taxonomy" id="2905665"/>
    <lineage>
        <taxon>Eukaryota</taxon>
        <taxon>Fungi</taxon>
        <taxon>Dikarya</taxon>
        <taxon>Ascomycota</taxon>
        <taxon>Pezizomycotina</taxon>
        <taxon>Sordariomycetes</taxon>
        <taxon>Xylariomycetidae</taxon>
        <taxon>Amphisphaeriales</taxon>
        <taxon>Apiosporaceae</taxon>
        <taxon>Apiospora</taxon>
    </lineage>
</organism>
<keyword evidence="2" id="KW-1185">Reference proteome</keyword>
<evidence type="ECO:0000313" key="2">
    <source>
        <dbReference type="Proteomes" id="UP001480595"/>
    </source>
</evidence>
<evidence type="ECO:0000313" key="1">
    <source>
        <dbReference type="EMBL" id="KAK8049072.1"/>
    </source>
</evidence>
<dbReference type="InterPro" id="IPR029058">
    <property type="entry name" value="AB_hydrolase_fold"/>
</dbReference>
<dbReference type="EMBL" id="JAQQWL010000011">
    <property type="protein sequence ID" value="KAK8049072.1"/>
    <property type="molecule type" value="Genomic_DNA"/>
</dbReference>
<dbReference type="GeneID" id="92095274"/>
<reference evidence="1 2" key="1">
    <citation type="submission" date="2023-01" db="EMBL/GenBank/DDBJ databases">
        <title>Analysis of 21 Apiospora genomes using comparative genomics revels a genus with tremendous synthesis potential of carbohydrate active enzymes and secondary metabolites.</title>
        <authorList>
            <person name="Sorensen T."/>
        </authorList>
    </citation>
    <scope>NUCLEOTIDE SEQUENCE [LARGE SCALE GENOMIC DNA]</scope>
    <source>
        <strain evidence="1 2">CBS 135458</strain>
    </source>
</reference>
<protein>
    <submittedName>
        <fullName evidence="1">Carboxylesterase</fullName>
    </submittedName>
</protein>
<accession>A0ABR1TRE5</accession>
<name>A0ABR1TRE5_9PEZI</name>